<gene>
    <name evidence="10" type="ORF">NRE15_12470</name>
</gene>
<evidence type="ECO:0000256" key="3">
    <source>
        <dbReference type="ARBA" id="ARBA00022475"/>
    </source>
</evidence>
<evidence type="ECO:0000256" key="2">
    <source>
        <dbReference type="ARBA" id="ARBA00022448"/>
    </source>
</evidence>
<evidence type="ECO:0000256" key="4">
    <source>
        <dbReference type="ARBA" id="ARBA00022597"/>
    </source>
</evidence>
<evidence type="ECO:0000256" key="8">
    <source>
        <dbReference type="SAM" id="Phobius"/>
    </source>
</evidence>
<keyword evidence="2" id="KW-0813">Transport</keyword>
<evidence type="ECO:0000256" key="6">
    <source>
        <dbReference type="ARBA" id="ARBA00022989"/>
    </source>
</evidence>
<dbReference type="EMBL" id="CP102453">
    <property type="protein sequence ID" value="UUX33703.1"/>
    <property type="molecule type" value="Genomic_DNA"/>
</dbReference>
<accession>A0ABY5P5M6</accession>
<evidence type="ECO:0000256" key="1">
    <source>
        <dbReference type="ARBA" id="ARBA00004651"/>
    </source>
</evidence>
<dbReference type="Proteomes" id="UP001315967">
    <property type="component" value="Chromosome"/>
</dbReference>
<feature type="transmembrane region" description="Helical" evidence="8">
    <location>
        <begin position="313"/>
        <end position="334"/>
    </location>
</feature>
<keyword evidence="5 8" id="KW-0812">Transmembrane</keyword>
<feature type="transmembrane region" description="Helical" evidence="8">
    <location>
        <begin position="136"/>
        <end position="155"/>
    </location>
</feature>
<organism evidence="10 11">
    <name type="scientific">Fundicoccus culcitae</name>
    <dbReference type="NCBI Taxonomy" id="2969821"/>
    <lineage>
        <taxon>Bacteria</taxon>
        <taxon>Bacillati</taxon>
        <taxon>Bacillota</taxon>
        <taxon>Bacilli</taxon>
        <taxon>Lactobacillales</taxon>
        <taxon>Aerococcaceae</taxon>
        <taxon>Fundicoccus</taxon>
    </lineage>
</organism>
<dbReference type="InterPro" id="IPR003352">
    <property type="entry name" value="PTS_EIIC"/>
</dbReference>
<protein>
    <submittedName>
        <fullName evidence="10">PTS sugar transporter subunit IIC</fullName>
    </submittedName>
</protein>
<feature type="transmembrane region" description="Helical" evidence="8">
    <location>
        <begin position="200"/>
        <end position="229"/>
    </location>
</feature>
<comment type="subcellular location">
    <subcellularLocation>
        <location evidence="1">Cell membrane</location>
        <topology evidence="1">Multi-pass membrane protein</topology>
    </subcellularLocation>
</comment>
<keyword evidence="7 8" id="KW-0472">Membrane</keyword>
<keyword evidence="3" id="KW-1003">Cell membrane</keyword>
<evidence type="ECO:0000313" key="10">
    <source>
        <dbReference type="EMBL" id="UUX33703.1"/>
    </source>
</evidence>
<feature type="domain" description="Phosphotransferase system EIIC" evidence="9">
    <location>
        <begin position="14"/>
        <end position="348"/>
    </location>
</feature>
<name>A0ABY5P5M6_9LACT</name>
<evidence type="ECO:0000256" key="5">
    <source>
        <dbReference type="ARBA" id="ARBA00022692"/>
    </source>
</evidence>
<dbReference type="RefSeq" id="WP_313793208.1">
    <property type="nucleotide sequence ID" value="NZ_CP102453.1"/>
</dbReference>
<evidence type="ECO:0000259" key="9">
    <source>
        <dbReference type="Pfam" id="PF13303"/>
    </source>
</evidence>
<evidence type="ECO:0000256" key="7">
    <source>
        <dbReference type="ARBA" id="ARBA00023136"/>
    </source>
</evidence>
<keyword evidence="11" id="KW-1185">Reference proteome</keyword>
<feature type="transmembrane region" description="Helical" evidence="8">
    <location>
        <begin position="102"/>
        <end position="124"/>
    </location>
</feature>
<feature type="transmembrane region" description="Helical" evidence="8">
    <location>
        <begin position="61"/>
        <end position="90"/>
    </location>
</feature>
<keyword evidence="4 10" id="KW-0762">Sugar transport</keyword>
<keyword evidence="6 8" id="KW-1133">Transmembrane helix</keyword>
<feature type="transmembrane region" description="Helical" evidence="8">
    <location>
        <begin position="175"/>
        <end position="193"/>
    </location>
</feature>
<feature type="transmembrane region" description="Helical" evidence="8">
    <location>
        <begin position="259"/>
        <end position="278"/>
    </location>
</feature>
<feature type="transmembrane region" description="Helical" evidence="8">
    <location>
        <begin position="20"/>
        <end position="41"/>
    </location>
</feature>
<proteinExistence type="predicted"/>
<dbReference type="Pfam" id="PF13303">
    <property type="entry name" value="PTS_EIIC_2"/>
    <property type="match status" value="1"/>
</dbReference>
<evidence type="ECO:0000313" key="11">
    <source>
        <dbReference type="Proteomes" id="UP001315967"/>
    </source>
</evidence>
<reference evidence="10 11" key="1">
    <citation type="submission" date="2022-08" db="EMBL/GenBank/DDBJ databases">
        <title>Aerococcaceae sp. nov isolated from spoiled eye mask.</title>
        <authorList>
            <person name="Zhou G."/>
            <person name="Xie X.-B."/>
            <person name="Shi Q.-S."/>
            <person name="Wang Y.-S."/>
            <person name="Wen X."/>
            <person name="Peng H."/>
            <person name="Yang X.-J."/>
            <person name="Tao H.-B."/>
            <person name="Huang X.-M."/>
        </authorList>
    </citation>
    <scope>NUCLEOTIDE SEQUENCE [LARGE SCALE GENOMIC DNA]</scope>
    <source>
        <strain evidence="11">DM20194951</strain>
    </source>
</reference>
<sequence length="353" mass="36905">MGQKQTETVQSFLMKVMNGLGTGTVIVVLPTGLFGQLFQALQQQYPIMQQFYTATQMVSSLMGMVSGVIIGLLFGFSSLEAVSVGLAVIFAGGAVQLRDGVIAMQGMGDIIVMAITASIAVVLVKLVSHRLKAYQLLLLPSIILFVAGGIGALMYPTVSQLTTAIGSAIQYMLNLQPFVMAMLIAAAFALLIISPITSAGVALTIGITGLGAGIAAVGISAAGIGLALAGRRVNPIGTSIALIIGSPKLALANFLRKPLMFLPMLLSAAVSGLVGLYLNVQGNSMSAGFGLSGLLGPITHLNLSPTGWSLDQLLVTFIAFFVVPSVSNWVFLYLCRDVWHLVTDEDYRIQPVG</sequence>